<evidence type="ECO:0000256" key="7">
    <source>
        <dbReference type="SAM" id="MobiDB-lite"/>
    </source>
</evidence>
<comment type="caution">
    <text evidence="9">The sequence shown here is derived from an EMBL/GenBank/DDBJ whole genome shotgun (WGS) entry which is preliminary data.</text>
</comment>
<organism evidence="9 10">
    <name type="scientific">Maudiozyma humilis</name>
    <name type="common">Sour dough yeast</name>
    <name type="synonym">Kazachstania humilis</name>
    <dbReference type="NCBI Taxonomy" id="51915"/>
    <lineage>
        <taxon>Eukaryota</taxon>
        <taxon>Fungi</taxon>
        <taxon>Dikarya</taxon>
        <taxon>Ascomycota</taxon>
        <taxon>Saccharomycotina</taxon>
        <taxon>Saccharomycetes</taxon>
        <taxon>Saccharomycetales</taxon>
        <taxon>Saccharomycetaceae</taxon>
        <taxon>Maudiozyma</taxon>
    </lineage>
</organism>
<gene>
    <name evidence="9" type="ORF">DAKH74_055660</name>
</gene>
<sequence>MSELQSKATDAIANGESLPTPLPTGKRDSNELSDNITDDSNRVSKYPRLDANPIQDDAFQSFKSRLIRQMNHTLPVDETKVFSYLTETRQEISRILKQSIVQKESHSVVMVGPRGSYKTFLVNHELKVLAKENGDQFITVRLSGLLHTEQTAINSIAAQLESELQRLNPDETLSKDESMDVSSGSLTEVFEKILRLLDTRKTHTLETSDTTSTISVIFIFDEIDTFAGPVRQTLLYNLFDMVEHALVPVCIIGSSTKLNISEFFEKRVKSRFSQRILYMPECKDLDTFAGAAKEMLTLTQPKDAEENRYITAWNALVEQYIKDEDSAFFEQIRNNYETFKSIPLLRNSFMPVIGPCETFEQAEQSLKTCDDMVSYTLNQFQGTLGASVQSLSELELAFLLAAVRTATKNKEETTNFNLTYVEYSDMITSLNARIPSTTNLNSNTNQIVENLVKLWDKDDIKNVWETLQELTLITDKGDVGLRESATAVFYASNYIFQSASTPFDLRLFNIHISLLELRRIVPKSSIFYPWTQL</sequence>
<evidence type="ECO:0000256" key="4">
    <source>
        <dbReference type="ARBA" id="ARBA00023125"/>
    </source>
</evidence>
<keyword evidence="3 6" id="KW-0235">DNA replication</keyword>
<evidence type="ECO:0000256" key="6">
    <source>
        <dbReference type="PIRNR" id="PIRNR007858"/>
    </source>
</evidence>
<comment type="similarity">
    <text evidence="2 6">Belongs to the ORC4 family.</text>
</comment>
<dbReference type="InterPro" id="IPR032705">
    <property type="entry name" value="ORC4_C"/>
</dbReference>
<keyword evidence="4 6" id="KW-0238">DNA-binding</keyword>
<evidence type="ECO:0000256" key="2">
    <source>
        <dbReference type="ARBA" id="ARBA00005334"/>
    </source>
</evidence>
<feature type="region of interest" description="Disordered" evidence="7">
    <location>
        <begin position="1"/>
        <end position="49"/>
    </location>
</feature>
<comment type="subcellular location">
    <subcellularLocation>
        <location evidence="1 6">Nucleus</location>
    </subcellularLocation>
</comment>
<evidence type="ECO:0000256" key="3">
    <source>
        <dbReference type="ARBA" id="ARBA00022705"/>
    </source>
</evidence>
<evidence type="ECO:0000256" key="1">
    <source>
        <dbReference type="ARBA" id="ARBA00004123"/>
    </source>
</evidence>
<evidence type="ECO:0000259" key="8">
    <source>
        <dbReference type="Pfam" id="PF14629"/>
    </source>
</evidence>
<dbReference type="Pfam" id="PF14629">
    <property type="entry name" value="ORC4_C"/>
    <property type="match status" value="1"/>
</dbReference>
<evidence type="ECO:0000313" key="9">
    <source>
        <dbReference type="EMBL" id="GMM58949.1"/>
    </source>
</evidence>
<dbReference type="PANTHER" id="PTHR12087:SF0">
    <property type="entry name" value="ORIGIN RECOGNITION COMPLEX SUBUNIT 4"/>
    <property type="match status" value="1"/>
</dbReference>
<comment type="function">
    <text evidence="6">Component of the origin recognition complex (ORC) that binds origins of replication.</text>
</comment>
<accession>A0AAV5S4Z8</accession>
<dbReference type="Proteomes" id="UP001377567">
    <property type="component" value="Unassembled WGS sequence"/>
</dbReference>
<feature type="domain" description="Origin recognition complex subunit 4 C-terminal" evidence="8">
    <location>
        <begin position="292"/>
        <end position="521"/>
    </location>
</feature>
<dbReference type="GO" id="GO:0003688">
    <property type="term" value="F:DNA replication origin binding"/>
    <property type="evidence" value="ECO:0007669"/>
    <property type="project" value="TreeGrafter"/>
</dbReference>
<dbReference type="EMBL" id="BTGD01000025">
    <property type="protein sequence ID" value="GMM58949.1"/>
    <property type="molecule type" value="Genomic_DNA"/>
</dbReference>
<dbReference type="Gene3D" id="3.40.50.300">
    <property type="entry name" value="P-loop containing nucleotide triphosphate hydrolases"/>
    <property type="match status" value="1"/>
</dbReference>
<evidence type="ECO:0000256" key="5">
    <source>
        <dbReference type="ARBA" id="ARBA00023242"/>
    </source>
</evidence>
<evidence type="ECO:0000313" key="10">
    <source>
        <dbReference type="Proteomes" id="UP001377567"/>
    </source>
</evidence>
<protein>
    <recommendedName>
        <fullName evidence="6">Origin recognition complex subunit 4</fullName>
    </recommendedName>
</protein>
<reference evidence="9 10" key="1">
    <citation type="journal article" date="2023" name="Elife">
        <title>Identification of key yeast species and microbe-microbe interactions impacting larval growth of Drosophila in the wild.</title>
        <authorList>
            <person name="Mure A."/>
            <person name="Sugiura Y."/>
            <person name="Maeda R."/>
            <person name="Honda K."/>
            <person name="Sakurai N."/>
            <person name="Takahashi Y."/>
            <person name="Watada M."/>
            <person name="Katoh T."/>
            <person name="Gotoh A."/>
            <person name="Gotoh Y."/>
            <person name="Taniguchi I."/>
            <person name="Nakamura K."/>
            <person name="Hayashi T."/>
            <person name="Katayama T."/>
            <person name="Uemura T."/>
            <person name="Hattori Y."/>
        </authorList>
    </citation>
    <scope>NUCLEOTIDE SEQUENCE [LARGE SCALE GENOMIC DNA]</scope>
    <source>
        <strain evidence="9 10">KH-74</strain>
    </source>
</reference>
<keyword evidence="5 6" id="KW-0539">Nucleus</keyword>
<dbReference type="GO" id="GO:0006270">
    <property type="term" value="P:DNA replication initiation"/>
    <property type="evidence" value="ECO:0007669"/>
    <property type="project" value="TreeGrafter"/>
</dbReference>
<dbReference type="InterPro" id="IPR016527">
    <property type="entry name" value="ORC4"/>
</dbReference>
<dbReference type="InterPro" id="IPR027417">
    <property type="entry name" value="P-loop_NTPase"/>
</dbReference>
<name>A0AAV5S4Z8_MAUHU</name>
<dbReference type="FunFam" id="3.40.50.300:FF:001499">
    <property type="entry name" value="Origin recognition complex subunit 4, putative"/>
    <property type="match status" value="1"/>
</dbReference>
<keyword evidence="10" id="KW-1185">Reference proteome</keyword>
<dbReference type="GO" id="GO:0005664">
    <property type="term" value="C:nuclear origin of replication recognition complex"/>
    <property type="evidence" value="ECO:0007669"/>
    <property type="project" value="TreeGrafter"/>
</dbReference>
<proteinExistence type="inferred from homology"/>
<dbReference type="SUPFAM" id="SSF52540">
    <property type="entry name" value="P-loop containing nucleoside triphosphate hydrolases"/>
    <property type="match status" value="1"/>
</dbReference>
<dbReference type="PIRSF" id="PIRSF007858">
    <property type="entry name" value="ORC4"/>
    <property type="match status" value="1"/>
</dbReference>
<dbReference type="AlphaFoldDB" id="A0AAV5S4Z8"/>
<dbReference type="PANTHER" id="PTHR12087">
    <property type="entry name" value="ORIGIN RECOGNITION COMPLEX SUBUNIT 4"/>
    <property type="match status" value="1"/>
</dbReference>